<gene>
    <name evidence="2" type="ORF">GCM10010387_22530</name>
</gene>
<dbReference type="EMBL" id="BMWG01000004">
    <property type="protein sequence ID" value="GGZ28562.1"/>
    <property type="molecule type" value="Genomic_DNA"/>
</dbReference>
<dbReference type="AlphaFoldDB" id="A0A918UR46"/>
<evidence type="ECO:0000256" key="1">
    <source>
        <dbReference type="SAM" id="MobiDB-lite"/>
    </source>
</evidence>
<evidence type="ECO:0000313" key="3">
    <source>
        <dbReference type="Proteomes" id="UP000630936"/>
    </source>
</evidence>
<reference evidence="2" key="2">
    <citation type="submission" date="2020-09" db="EMBL/GenBank/DDBJ databases">
        <authorList>
            <person name="Sun Q."/>
            <person name="Ohkuma M."/>
        </authorList>
    </citation>
    <scope>NUCLEOTIDE SEQUENCE</scope>
    <source>
        <strain evidence="2">JCM 4988</strain>
    </source>
</reference>
<reference evidence="2" key="1">
    <citation type="journal article" date="2014" name="Int. J. Syst. Evol. Microbiol.">
        <title>Complete genome sequence of Corynebacterium casei LMG S-19264T (=DSM 44701T), isolated from a smear-ripened cheese.</title>
        <authorList>
            <consortium name="US DOE Joint Genome Institute (JGI-PGF)"/>
            <person name="Walter F."/>
            <person name="Albersmeier A."/>
            <person name="Kalinowski J."/>
            <person name="Ruckert C."/>
        </authorList>
    </citation>
    <scope>NUCLEOTIDE SEQUENCE</scope>
    <source>
        <strain evidence="2">JCM 4988</strain>
    </source>
</reference>
<proteinExistence type="predicted"/>
<keyword evidence="3" id="KW-1185">Reference proteome</keyword>
<dbReference type="RefSeq" id="WP_190122819.1">
    <property type="nucleotide sequence ID" value="NZ_BMWG01000004.1"/>
</dbReference>
<accession>A0A918UR46</accession>
<evidence type="ECO:0000313" key="2">
    <source>
        <dbReference type="EMBL" id="GGZ28562.1"/>
    </source>
</evidence>
<comment type="caution">
    <text evidence="2">The sequence shown here is derived from an EMBL/GenBank/DDBJ whole genome shotgun (WGS) entry which is preliminary data.</text>
</comment>
<dbReference type="Proteomes" id="UP000630936">
    <property type="component" value="Unassembled WGS sequence"/>
</dbReference>
<organism evidence="2 3">
    <name type="scientific">Streptomyces inusitatus</name>
    <dbReference type="NCBI Taxonomy" id="68221"/>
    <lineage>
        <taxon>Bacteria</taxon>
        <taxon>Bacillati</taxon>
        <taxon>Actinomycetota</taxon>
        <taxon>Actinomycetes</taxon>
        <taxon>Kitasatosporales</taxon>
        <taxon>Streptomycetaceae</taxon>
        <taxon>Streptomyces</taxon>
    </lineage>
</organism>
<protein>
    <submittedName>
        <fullName evidence="2">Uncharacterized protein</fullName>
    </submittedName>
</protein>
<name>A0A918UR46_9ACTN</name>
<sequence length="86" mass="9570">MTDYTSALHQPLHDPTRHTIGWTPPLDIALDLARKTLAEQENANIHDDRAMLSAAVRLEIRLRELLAALDAENARSVGSDLAERES</sequence>
<feature type="region of interest" description="Disordered" evidence="1">
    <location>
        <begin position="1"/>
        <end position="20"/>
    </location>
</feature>